<dbReference type="AlphaFoldDB" id="A0A229RK51"/>
<keyword evidence="1" id="KW-0143">Chaperone</keyword>
<dbReference type="Proteomes" id="UP000215563">
    <property type="component" value="Unassembled WGS sequence"/>
</dbReference>
<evidence type="ECO:0000256" key="2">
    <source>
        <dbReference type="SAM" id="MobiDB-lite"/>
    </source>
</evidence>
<dbReference type="GO" id="GO:0051087">
    <property type="term" value="F:protein-folding chaperone binding"/>
    <property type="evidence" value="ECO:0007669"/>
    <property type="project" value="InterPro"/>
</dbReference>
<reference evidence="3 4" key="1">
    <citation type="submission" date="2017-07" db="EMBL/GenBank/DDBJ databases">
        <title>Amycolatopsis alba DSM 44262 Genome sequencing and assembly.</title>
        <authorList>
            <person name="Kaur N."/>
            <person name="Mayilraj S."/>
        </authorList>
    </citation>
    <scope>NUCLEOTIDE SEQUENCE [LARGE SCALE GENOMIC DNA]</scope>
    <source>
        <strain evidence="3 4">DSM 44262</strain>
    </source>
</reference>
<sequence length="219" mass="23346">MAGVSDAGTDGVAEGAADDAEEAPSGVAEHETADLARLADVVSRLGTEIEAHHARAAARERVIDRLHAEVERLRAGEQGILLRPVITDLQNLRADLLRQVRTLPAELSGERVAQLLESFALTTELALERCGTEPFRPETGDKFSPREHRAVKVVAASSAGEDGTIAEVVADGYRDLANDRVATAAKVHVRRWEPSADQVGGAEEAGKANENELEGSMDV</sequence>
<organism evidence="3 4">
    <name type="scientific">Amycolatopsis alba DSM 44262</name>
    <dbReference type="NCBI Taxonomy" id="1125972"/>
    <lineage>
        <taxon>Bacteria</taxon>
        <taxon>Bacillati</taxon>
        <taxon>Actinomycetota</taxon>
        <taxon>Actinomycetes</taxon>
        <taxon>Pseudonocardiales</taxon>
        <taxon>Pseudonocardiaceae</taxon>
        <taxon>Amycolatopsis</taxon>
    </lineage>
</organism>
<dbReference type="Gene3D" id="2.30.22.10">
    <property type="entry name" value="Head domain of nucleotide exchange factor GrpE"/>
    <property type="match status" value="1"/>
</dbReference>
<gene>
    <name evidence="3" type="primary">grpE</name>
    <name evidence="3" type="ORF">CFP75_25515</name>
</gene>
<dbReference type="InterPro" id="IPR000740">
    <property type="entry name" value="GrpE"/>
</dbReference>
<dbReference type="GO" id="GO:0000774">
    <property type="term" value="F:adenyl-nucleotide exchange factor activity"/>
    <property type="evidence" value="ECO:0007669"/>
    <property type="project" value="InterPro"/>
</dbReference>
<keyword evidence="4" id="KW-1185">Reference proteome</keyword>
<feature type="region of interest" description="Disordered" evidence="2">
    <location>
        <begin position="1"/>
        <end position="32"/>
    </location>
</feature>
<evidence type="ECO:0000256" key="1">
    <source>
        <dbReference type="ARBA" id="ARBA00023186"/>
    </source>
</evidence>
<feature type="compositionally biased region" description="Low complexity" evidence="2">
    <location>
        <begin position="1"/>
        <end position="15"/>
    </location>
</feature>
<name>A0A229RK51_AMYAL</name>
<feature type="region of interest" description="Disordered" evidence="2">
    <location>
        <begin position="193"/>
        <end position="219"/>
    </location>
</feature>
<protein>
    <submittedName>
        <fullName evidence="3">Nucleotide exchange factor GrpE</fullName>
    </submittedName>
</protein>
<dbReference type="InterPro" id="IPR009012">
    <property type="entry name" value="GrpE_head"/>
</dbReference>
<dbReference type="GO" id="GO:0042803">
    <property type="term" value="F:protein homodimerization activity"/>
    <property type="evidence" value="ECO:0007669"/>
    <property type="project" value="InterPro"/>
</dbReference>
<dbReference type="GO" id="GO:0006457">
    <property type="term" value="P:protein folding"/>
    <property type="evidence" value="ECO:0007669"/>
    <property type="project" value="InterPro"/>
</dbReference>
<dbReference type="SUPFAM" id="SSF51064">
    <property type="entry name" value="Head domain of nucleotide exchange factor GrpE"/>
    <property type="match status" value="1"/>
</dbReference>
<dbReference type="EMBL" id="NMQU01000081">
    <property type="protein sequence ID" value="OXM47037.1"/>
    <property type="molecule type" value="Genomic_DNA"/>
</dbReference>
<evidence type="ECO:0000313" key="3">
    <source>
        <dbReference type="EMBL" id="OXM47037.1"/>
    </source>
</evidence>
<proteinExistence type="predicted"/>
<evidence type="ECO:0000313" key="4">
    <source>
        <dbReference type="Proteomes" id="UP000215563"/>
    </source>
</evidence>
<dbReference type="OrthoDB" id="3681024at2"/>
<accession>A0A229RK51</accession>
<comment type="caution">
    <text evidence="3">The sequence shown here is derived from an EMBL/GenBank/DDBJ whole genome shotgun (WGS) entry which is preliminary data.</text>
</comment>
<dbReference type="Pfam" id="PF01025">
    <property type="entry name" value="GrpE"/>
    <property type="match status" value="1"/>
</dbReference>